<accession>A0A1D2MV95</accession>
<protein>
    <submittedName>
        <fullName evidence="2">Uncharacterized protein</fullName>
    </submittedName>
</protein>
<dbReference type="AlphaFoldDB" id="A0A1D2MV95"/>
<dbReference type="EMBL" id="LJIJ01000478">
    <property type="protein sequence ID" value="ODM97017.1"/>
    <property type="molecule type" value="Genomic_DNA"/>
</dbReference>
<comment type="caution">
    <text evidence="2">The sequence shown here is derived from an EMBL/GenBank/DDBJ whole genome shotgun (WGS) entry which is preliminary data.</text>
</comment>
<organism evidence="2 3">
    <name type="scientific">Orchesella cincta</name>
    <name type="common">Springtail</name>
    <name type="synonym">Podura cincta</name>
    <dbReference type="NCBI Taxonomy" id="48709"/>
    <lineage>
        <taxon>Eukaryota</taxon>
        <taxon>Metazoa</taxon>
        <taxon>Ecdysozoa</taxon>
        <taxon>Arthropoda</taxon>
        <taxon>Hexapoda</taxon>
        <taxon>Collembola</taxon>
        <taxon>Entomobryomorpha</taxon>
        <taxon>Entomobryoidea</taxon>
        <taxon>Orchesellidae</taxon>
        <taxon>Orchesellinae</taxon>
        <taxon>Orchesella</taxon>
    </lineage>
</organism>
<sequence length="695" mass="76120">MDNNNNNSRNSNRAGNNPPETICYLLDDDLSTYPLTLRRRDQRPEQNVEIIYSHDPQLSNRQTPQLSYQQPAEVRQAAQGVIMQNLNMEYYSRPPVLRQPVANLFTGRSPPQSAVYYRPNLTLGRQNQQPQQQHPTAAAALNLTTPANGFSTLPTNDIGFGVPVRPIPHHIRPNPVSNNGSTNQGFHTYPQPSNQSCTHNFTTHEYPRGIWMQKRESNRHGGHSSCGSGNAPNFPSYENLLLQQRRQNAFAAATTHPGGGNGVRTVHETTAHGSFGGGNRADVRQTRWPQSSNNTWNIPTLQPLGSFGQLHFPPSSVTVRPRYPSSTIVSYAAPPASNNPNGLMNIEEIDLTAGDHENAAMTMRNSNHPTTSRTFSISSQRPRQEGNGNDADRDESDLDDLEDGSAAGDDDGNDGERKERLRIRFSQSFKEGSDGKLKGQDLTVTVSSTGENQLPEHLGEVVTSSISHYLETNSTLLRQNIEANQPSISGFGGSPGSRRVEGGGPNSTIAEVGSIRRRPDTPDPAAPAPTPNNNRRLGRFAVTQFSSQEEAEASRRLFSNVLHSVHTIDVPFSYVPPPHFLPSGSSTEGPLPKRQKVENKCTVCGGVRRSGQNQPEAAVGGEQEAAIRRGRILGYEERLIPHDQILNIDGDSDADLPVDNLSEEEEELENIFHQFGVGAAKNPKGSNNANEHDGK</sequence>
<feature type="region of interest" description="Disordered" evidence="1">
    <location>
        <begin position="676"/>
        <end position="695"/>
    </location>
</feature>
<feature type="region of interest" description="Disordered" evidence="1">
    <location>
        <begin position="362"/>
        <end position="419"/>
    </location>
</feature>
<name>A0A1D2MV95_ORCCI</name>
<evidence type="ECO:0000313" key="3">
    <source>
        <dbReference type="Proteomes" id="UP000094527"/>
    </source>
</evidence>
<keyword evidence="3" id="KW-1185">Reference proteome</keyword>
<feature type="region of interest" description="Disordered" evidence="1">
    <location>
        <begin position="1"/>
        <end position="20"/>
    </location>
</feature>
<evidence type="ECO:0000313" key="2">
    <source>
        <dbReference type="EMBL" id="ODM97017.1"/>
    </source>
</evidence>
<gene>
    <name evidence="2" type="ORF">Ocin01_09660</name>
</gene>
<feature type="compositionally biased region" description="Low complexity" evidence="1">
    <location>
        <begin position="1"/>
        <end position="17"/>
    </location>
</feature>
<evidence type="ECO:0000256" key="1">
    <source>
        <dbReference type="SAM" id="MobiDB-lite"/>
    </source>
</evidence>
<reference evidence="2 3" key="1">
    <citation type="journal article" date="2016" name="Genome Biol. Evol.">
        <title>Gene Family Evolution Reflects Adaptation to Soil Environmental Stressors in the Genome of the Collembolan Orchesella cincta.</title>
        <authorList>
            <person name="Faddeeva-Vakhrusheva A."/>
            <person name="Derks M.F."/>
            <person name="Anvar S.Y."/>
            <person name="Agamennone V."/>
            <person name="Suring W."/>
            <person name="Smit S."/>
            <person name="van Straalen N.M."/>
            <person name="Roelofs D."/>
        </authorList>
    </citation>
    <scope>NUCLEOTIDE SEQUENCE [LARGE SCALE GENOMIC DNA]</scope>
    <source>
        <tissue evidence="2">Mixed pool</tissue>
    </source>
</reference>
<feature type="region of interest" description="Disordered" evidence="1">
    <location>
        <begin position="487"/>
        <end position="537"/>
    </location>
</feature>
<feature type="compositionally biased region" description="Polar residues" evidence="1">
    <location>
        <begin position="363"/>
        <end position="381"/>
    </location>
</feature>
<feature type="compositionally biased region" description="Acidic residues" evidence="1">
    <location>
        <begin position="392"/>
        <end position="413"/>
    </location>
</feature>
<proteinExistence type="predicted"/>
<dbReference type="Proteomes" id="UP000094527">
    <property type="component" value="Unassembled WGS sequence"/>
</dbReference>